<reference evidence="8" key="4">
    <citation type="submission" date="2020-03" db="EMBL/GenBank/DDBJ databases">
        <title>Intra-Species Differences in Population Size shape Life History and Genome Evolution.</title>
        <authorList>
            <person name="Willemsen D."/>
            <person name="Cui R."/>
            <person name="Valenzano D.R."/>
        </authorList>
    </citation>
    <scope>NUCLEOTIDE SEQUENCE</scope>
    <source>
        <strain evidence="8">GRZ</strain>
        <tissue evidence="8">Whole</tissue>
    </source>
</reference>
<feature type="compositionally biased region" description="Basic and acidic residues" evidence="7">
    <location>
        <begin position="544"/>
        <end position="556"/>
    </location>
</feature>
<name>A0A1A8AGE3_NOTFU</name>
<dbReference type="Gene3D" id="2.60.34.10">
    <property type="entry name" value="Substrate Binding Domain Of DNAk, Chain A, domain 1"/>
    <property type="match status" value="1"/>
</dbReference>
<feature type="region of interest" description="Disordered" evidence="7">
    <location>
        <begin position="501"/>
        <end position="565"/>
    </location>
</feature>
<keyword evidence="9" id="KW-0346">Stress response</keyword>
<dbReference type="InterPro" id="IPR043129">
    <property type="entry name" value="ATPase_NBD"/>
</dbReference>
<comment type="subcellular location">
    <subcellularLocation>
        <location evidence="1">Cytoplasm</location>
    </subcellularLocation>
</comment>
<dbReference type="AlphaFoldDB" id="A0A1A8AGE3"/>
<evidence type="ECO:0000256" key="4">
    <source>
        <dbReference type="ARBA" id="ARBA00022553"/>
    </source>
</evidence>
<dbReference type="GeneID" id="107392330"/>
<dbReference type="Gene3D" id="1.20.1270.10">
    <property type="match status" value="2"/>
</dbReference>
<dbReference type="Proteomes" id="UP000822369">
    <property type="component" value="Chromosome 18"/>
</dbReference>
<keyword evidence="5" id="KW-0547">Nucleotide-binding</keyword>
<dbReference type="PRINTS" id="PR00301">
    <property type="entry name" value="HEATSHOCK70"/>
</dbReference>
<dbReference type="FunFam" id="3.30.420.40:FF:000171">
    <property type="entry name" value="Heat shock 70 kDa protein 4"/>
    <property type="match status" value="1"/>
</dbReference>
<dbReference type="InterPro" id="IPR029048">
    <property type="entry name" value="HSP70_C_sf"/>
</dbReference>
<dbReference type="FunFam" id="3.30.30.30:FF:000002">
    <property type="entry name" value="Heat shock 70 kDa protein 4"/>
    <property type="match status" value="1"/>
</dbReference>
<dbReference type="PANTHER" id="PTHR45639">
    <property type="entry name" value="HSC70CB, ISOFORM G-RELATED"/>
    <property type="match status" value="1"/>
</dbReference>
<dbReference type="CTD" id="22824"/>
<dbReference type="GeneTree" id="ENSGT00940000158736"/>
<keyword evidence="4" id="KW-0597">Phosphoprotein</keyword>
<dbReference type="InterPro" id="IPR018181">
    <property type="entry name" value="Heat_shock_70_CS"/>
</dbReference>
<dbReference type="GO" id="GO:0005829">
    <property type="term" value="C:cytosol"/>
    <property type="evidence" value="ECO:0007669"/>
    <property type="project" value="TreeGrafter"/>
</dbReference>
<evidence type="ECO:0000256" key="3">
    <source>
        <dbReference type="ARBA" id="ARBA00022490"/>
    </source>
</evidence>
<dbReference type="OrthoDB" id="434160at2759"/>
<evidence type="ECO:0000313" key="10">
    <source>
        <dbReference type="Ensembl" id="ENSNFUP00015040904.1"/>
    </source>
</evidence>
<dbReference type="EMBL" id="JAAVVJ010000018">
    <property type="protein sequence ID" value="KAF7201823.1"/>
    <property type="molecule type" value="Genomic_DNA"/>
</dbReference>
<dbReference type="FunFam" id="3.30.420.40:FF:000767">
    <property type="entry name" value="Heat shock protein 70 (HSP70)-4, putative"/>
    <property type="match status" value="1"/>
</dbReference>
<dbReference type="PANTHER" id="PTHR45639:SF5">
    <property type="entry name" value="HEAT SHOCK 70 KDA PROTEIN 4L"/>
    <property type="match status" value="1"/>
</dbReference>
<evidence type="ECO:0000256" key="2">
    <source>
        <dbReference type="ARBA" id="ARBA00007381"/>
    </source>
</evidence>
<protein>
    <submittedName>
        <fullName evidence="9">Heat shock 70kDa protein 4-like</fullName>
    </submittedName>
    <submittedName>
        <fullName evidence="8 10">Heat shock protein family A (Hsp70) member 4 like</fullName>
    </submittedName>
</protein>
<feature type="compositionally biased region" description="Basic and acidic residues" evidence="7">
    <location>
        <begin position="803"/>
        <end position="827"/>
    </location>
</feature>
<dbReference type="FunFam" id="3.90.640.10:FF:000004">
    <property type="entry name" value="Heat shock 70 kDa protein 4"/>
    <property type="match status" value="1"/>
</dbReference>
<dbReference type="GO" id="GO:0005524">
    <property type="term" value="F:ATP binding"/>
    <property type="evidence" value="ECO:0007669"/>
    <property type="project" value="UniProtKB-KW"/>
</dbReference>
<evidence type="ECO:0000313" key="11">
    <source>
        <dbReference type="Proteomes" id="UP000694548"/>
    </source>
</evidence>
<keyword evidence="3" id="KW-0963">Cytoplasm</keyword>
<dbReference type="Gene3D" id="3.30.420.40">
    <property type="match status" value="2"/>
</dbReference>
<dbReference type="InterPro" id="IPR013126">
    <property type="entry name" value="Hsp_70_fam"/>
</dbReference>
<dbReference type="FunFam" id="1.20.1270.10:FF:000002">
    <property type="entry name" value="Heat shock 70 kDa protein 4"/>
    <property type="match status" value="1"/>
</dbReference>
<keyword evidence="11" id="KW-1185">Reference proteome</keyword>
<dbReference type="GO" id="GO:0140662">
    <property type="term" value="F:ATP-dependent protein folding chaperone"/>
    <property type="evidence" value="ECO:0007669"/>
    <property type="project" value="InterPro"/>
</dbReference>
<reference evidence="10" key="1">
    <citation type="submission" date="2014-08" db="EMBL/GenBank/DDBJ databases">
        <authorList>
            <person name="Senf B."/>
            <person name="Petzold A."/>
            <person name="Downie B.R."/>
            <person name="Koch P."/>
            <person name="Platzer M."/>
        </authorList>
    </citation>
    <scope>NUCLEOTIDE SEQUENCE [LARGE SCALE GENOMIC DNA]</scope>
    <source>
        <strain evidence="10">GRZ</strain>
    </source>
</reference>
<dbReference type="SUPFAM" id="SSF100920">
    <property type="entry name" value="Heat shock protein 70kD (HSP70), peptide-binding domain"/>
    <property type="match status" value="1"/>
</dbReference>
<dbReference type="InterPro" id="IPR029047">
    <property type="entry name" value="HSP70_peptide-bd_sf"/>
</dbReference>
<feature type="region of interest" description="Disordered" evidence="7">
    <location>
        <begin position="777"/>
        <end position="827"/>
    </location>
</feature>
<accession>A0A1A8AGE3</accession>
<reference evidence="9" key="2">
    <citation type="submission" date="2016-05" db="EMBL/GenBank/DDBJ databases">
        <authorList>
            <person name="Lavstsen T."/>
            <person name="Jespersen J.S."/>
        </authorList>
    </citation>
    <scope>NUCLEOTIDE SEQUENCE</scope>
    <source>
        <tissue evidence="9">Brain</tissue>
    </source>
</reference>
<dbReference type="GO" id="GO:0005634">
    <property type="term" value="C:nucleus"/>
    <property type="evidence" value="ECO:0007669"/>
    <property type="project" value="TreeGrafter"/>
</dbReference>
<dbReference type="Gene3D" id="3.90.640.10">
    <property type="entry name" value="Actin, Chain A, domain 4"/>
    <property type="match status" value="1"/>
</dbReference>
<reference evidence="10" key="5">
    <citation type="submission" date="2025-05" db="UniProtKB">
        <authorList>
            <consortium name="Ensembl"/>
        </authorList>
    </citation>
    <scope>IDENTIFICATION</scope>
</reference>
<dbReference type="FunFam" id="3.30.420.40:FF:000495">
    <property type="entry name" value="Heat shock protein 4b"/>
    <property type="match status" value="1"/>
</dbReference>
<dbReference type="Gene3D" id="3.30.30.30">
    <property type="match status" value="1"/>
</dbReference>
<reference evidence="9" key="3">
    <citation type="submission" date="2016-06" db="EMBL/GenBank/DDBJ databases">
        <title>The genome of a short-lived fish provides insights into sex chromosome evolution and the genetic control of aging.</title>
        <authorList>
            <person name="Reichwald K."/>
            <person name="Felder M."/>
            <person name="Petzold A."/>
            <person name="Koch P."/>
            <person name="Groth M."/>
            <person name="Platzer M."/>
        </authorList>
    </citation>
    <scope>NUCLEOTIDE SEQUENCE</scope>
    <source>
        <tissue evidence="9">Brain</tissue>
    </source>
</reference>
<keyword evidence="6" id="KW-0067">ATP-binding</keyword>
<feature type="compositionally biased region" description="Basic and acidic residues" evidence="7">
    <location>
        <begin position="519"/>
        <end position="534"/>
    </location>
</feature>
<comment type="similarity">
    <text evidence="2">Belongs to the heat shock protein 70 family.</text>
</comment>
<evidence type="ECO:0000256" key="7">
    <source>
        <dbReference type="SAM" id="MobiDB-lite"/>
    </source>
</evidence>
<gene>
    <name evidence="9 10" type="primary">HSPA4L</name>
    <name evidence="8" type="synonym">hspa4l</name>
    <name evidence="8" type="ORF">G4P62_015514</name>
</gene>
<dbReference type="KEGG" id="nfu:107392330"/>
<organism evidence="9">
    <name type="scientific">Nothobranchius furzeri</name>
    <name type="common">Turquoise killifish</name>
    <dbReference type="NCBI Taxonomy" id="105023"/>
    <lineage>
        <taxon>Eukaryota</taxon>
        <taxon>Metazoa</taxon>
        <taxon>Chordata</taxon>
        <taxon>Craniata</taxon>
        <taxon>Vertebrata</taxon>
        <taxon>Euteleostomi</taxon>
        <taxon>Actinopterygii</taxon>
        <taxon>Neopterygii</taxon>
        <taxon>Teleostei</taxon>
        <taxon>Neoteleostei</taxon>
        <taxon>Acanthomorphata</taxon>
        <taxon>Ovalentaria</taxon>
        <taxon>Atherinomorphae</taxon>
        <taxon>Cyprinodontiformes</taxon>
        <taxon>Nothobranchiidae</taxon>
        <taxon>Nothobranchius</taxon>
    </lineage>
</organism>
<dbReference type="Pfam" id="PF00012">
    <property type="entry name" value="HSP70"/>
    <property type="match status" value="1"/>
</dbReference>
<evidence type="ECO:0000313" key="8">
    <source>
        <dbReference type="EMBL" id="KAF7201823.1"/>
    </source>
</evidence>
<dbReference type="PROSITE" id="PS01036">
    <property type="entry name" value="HSP70_3"/>
    <property type="match status" value="1"/>
</dbReference>
<dbReference type="Bgee" id="ENSNFUG00015019206">
    <property type="expression patterns" value="Expressed in brain and 3 other cell types or tissues"/>
</dbReference>
<dbReference type="Ensembl" id="ENSNFUT00015042700.1">
    <property type="protein sequence ID" value="ENSNFUP00015040904.1"/>
    <property type="gene ID" value="ENSNFUG00015019206.1"/>
</dbReference>
<dbReference type="RefSeq" id="XP_015825564.3">
    <property type="nucleotide sequence ID" value="XM_015970078.3"/>
</dbReference>
<evidence type="ECO:0000256" key="6">
    <source>
        <dbReference type="ARBA" id="ARBA00022840"/>
    </source>
</evidence>
<evidence type="ECO:0000256" key="1">
    <source>
        <dbReference type="ARBA" id="ARBA00004496"/>
    </source>
</evidence>
<sequence length="827" mass="92851">MSVVGIDVGFQNCYVAVARSGGIETVANEYSDRCTPACVSLASKNRVIGNAAKSQIITNFKNTVHGFKKFHGRAFDDPFVQAEKSKLPYSLHKLANGNTGIKVRYLEEEKVFTVEQIAGMLLTKLKETSESALKKPVVDCVVSVPSFFTNAERRSVLDATQIAGLNCLRLINDTTAVALAYGIYKQDLPTPEEKPRNVVFVDMGHSSFQISITAFNKGKLKVLASSFDPYLGGRNFDESLVNYFCEEFKTKYKLNVKDNPRALLRLHQECEKLKKLMSANSSDLPLNIECFMNDIDVSSRMNRTQFEDMCAQYLMRVEVPLKAALEQSKLSKDDIYAVEIVGGATRIPAIKERISKFFCKDISTTLNADEAVARGCALQCAILSPAFKVREFSITDVVPFPITLRWKSPTEDGLGECEVFSKNHAAPFSKVITFHKKEPFDLEAFYSSPQELPYLDQRIGCFSVQNVVPQPDGNSSKVKVKVRINIHGIFSVSNASLIEKQKGEGEDMQIESEPMAQNEGREEEQTKMQVDHEGQSLGDQQNEDSTKEGVSGEKQDQSAGGSKPKVKVKSVDLPIVANNIWQLDSDVLINFVELERQMISQDKLVKEVNDAKNAVEEYVYDLREKLCGIYQKYISKEDSIRLTLMLDDTENWLYEDGEDQPKQVYEEKLDALKRFVQPIQERHRETENRPRAFEELGKKLQLYMKFVDSYKKKDESFVHLNPEDVSTVEKCVTESMAWMNNKMNAQSKLAITQDPVVKVADIIAKIQELEGVCDPVINKPKPTVEEPPDVNDCGAHNGPTPKQEAEGKGDKKGSQDTKPGMKEMEVD</sequence>
<dbReference type="OMA" id="WEQSPEI"/>
<dbReference type="SUPFAM" id="SSF100934">
    <property type="entry name" value="Heat shock protein 70kD (HSP70), C-terminal subdomain"/>
    <property type="match status" value="2"/>
</dbReference>
<dbReference type="Proteomes" id="UP000694548">
    <property type="component" value="Chromosome sgr16"/>
</dbReference>
<dbReference type="SUPFAM" id="SSF53067">
    <property type="entry name" value="Actin-like ATPase domain"/>
    <property type="match status" value="2"/>
</dbReference>
<evidence type="ECO:0000313" key="9">
    <source>
        <dbReference type="EMBL" id="SBP54129.1"/>
    </source>
</evidence>
<dbReference type="FunFam" id="2.60.34.10:FF:000030">
    <property type="entry name" value="Heat shock protein family A (Hsp70) member 4 like"/>
    <property type="match status" value="1"/>
</dbReference>
<proteinExistence type="inferred from homology"/>
<dbReference type="EMBL" id="HADY01015644">
    <property type="protein sequence ID" value="SBP54129.1"/>
    <property type="molecule type" value="Transcribed_RNA"/>
</dbReference>
<evidence type="ECO:0000256" key="5">
    <source>
        <dbReference type="ARBA" id="ARBA00022741"/>
    </source>
</evidence>